<name>A0A5C4JFS9_9ACTN</name>
<accession>A0A5C4JFS9</accession>
<dbReference type="GO" id="GO:0003677">
    <property type="term" value="F:DNA binding"/>
    <property type="evidence" value="ECO:0007669"/>
    <property type="project" value="UniProtKB-KW"/>
</dbReference>
<evidence type="ECO:0000259" key="4">
    <source>
        <dbReference type="PROSITE" id="PS50043"/>
    </source>
</evidence>
<dbReference type="Proteomes" id="UP000309174">
    <property type="component" value="Unassembled WGS sequence"/>
</dbReference>
<dbReference type="EMBL" id="VCKW01000034">
    <property type="protein sequence ID" value="TMR04172.1"/>
    <property type="molecule type" value="Genomic_DNA"/>
</dbReference>
<gene>
    <name evidence="5" type="ORF">ETD83_09250</name>
</gene>
<evidence type="ECO:0000256" key="2">
    <source>
        <dbReference type="ARBA" id="ARBA00023125"/>
    </source>
</evidence>
<dbReference type="SMART" id="SM00421">
    <property type="entry name" value="HTH_LUXR"/>
    <property type="match status" value="1"/>
</dbReference>
<dbReference type="InterPro" id="IPR036388">
    <property type="entry name" value="WH-like_DNA-bd_sf"/>
</dbReference>
<keyword evidence="6" id="KW-1185">Reference proteome</keyword>
<comment type="caution">
    <text evidence="5">The sequence shown here is derived from an EMBL/GenBank/DDBJ whole genome shotgun (WGS) entry which is preliminary data.</text>
</comment>
<dbReference type="SUPFAM" id="SSF46894">
    <property type="entry name" value="C-terminal effector domain of the bipartite response regulators"/>
    <property type="match status" value="1"/>
</dbReference>
<reference evidence="5 6" key="1">
    <citation type="submission" date="2019-05" db="EMBL/GenBank/DDBJ databases">
        <title>Draft genome sequence of Actinomadura sp. 14C53.</title>
        <authorList>
            <person name="Saricaoglu S."/>
            <person name="Isik K."/>
        </authorList>
    </citation>
    <scope>NUCLEOTIDE SEQUENCE [LARGE SCALE GENOMIC DNA]</scope>
    <source>
        <strain evidence="5 6">14C53</strain>
    </source>
</reference>
<proteinExistence type="predicted"/>
<dbReference type="PROSITE" id="PS50043">
    <property type="entry name" value="HTH_LUXR_2"/>
    <property type="match status" value="1"/>
</dbReference>
<dbReference type="PROSITE" id="PS00622">
    <property type="entry name" value="HTH_LUXR_1"/>
    <property type="match status" value="1"/>
</dbReference>
<dbReference type="Gene3D" id="1.25.40.10">
    <property type="entry name" value="Tetratricopeptide repeat domain"/>
    <property type="match status" value="1"/>
</dbReference>
<dbReference type="SUPFAM" id="SSF48452">
    <property type="entry name" value="TPR-like"/>
    <property type="match status" value="1"/>
</dbReference>
<dbReference type="PANTHER" id="PTHR44688:SF16">
    <property type="entry name" value="DNA-BINDING TRANSCRIPTIONAL ACTIVATOR DEVR_DOSR"/>
    <property type="match status" value="1"/>
</dbReference>
<evidence type="ECO:0000313" key="6">
    <source>
        <dbReference type="Proteomes" id="UP000309174"/>
    </source>
</evidence>
<dbReference type="InterPro" id="IPR000792">
    <property type="entry name" value="Tscrpt_reg_LuxR_C"/>
</dbReference>
<sequence>MVRLALEPLEHEHVAELLAALDGRPPDPSRSARIHRRSGGNPLFVEVLRDADEAAAADLRTLLLDRISGLPCPALEVMESLAVAGAELTDELLHEITTMPEESLATVLNDLVGRELVVAGQAGYAVRHDLIREAVYASLLPTKQRRMHARYARALASRAPDGAALAEHWAAAGEFARALPVAWRAAERAGRQNAYDEQLHLLDLVLTRWTQVADPLHLIGADRAAVLERAAAAAFAAGKSAAGIAHSTAALDMLDAAVDPHRVARLLGLRGRMQNRTDGGGASDLERAITLVPPGGSDASDALRSRLLSALGFVGVVAHHPDKVRHQAAEALRLAERLADDRLRAPALLIVAEIDGAAGELESARSTFGEARRIAEAVGDEHTFLTTFQWEADVIEASGQYAQAADMAHAGQQAAERLGQARSRGSMLVAARAFPLTFLGRWDEALMVVQDALTEDPPPLYAAYLWLAAADIARCRGETSRFETLLRQLTEFARHTLGATEAKAVLALQRIAWALDQGDPGLADRILGEYLTPPPAWPPHHLLRLAVLGARVQRARRTSAPRNRQVAHQTTERLADLDRMVASVRPTTPTLTAYRVTFHATATSASLPAWDRAAAAWRDLGNRYETAAVLTDAASTALATNNRPGARSRFRESHAIATDLGAEPLLARIDDLIDRGRLGDAATAPARNVFDLTPRELDVLRLLARGRSNPQIAEDLFITTNTVATHVTRILTKLGVATRTEAASRAHQAGLFDTRRH</sequence>
<evidence type="ECO:0000256" key="3">
    <source>
        <dbReference type="ARBA" id="ARBA00023163"/>
    </source>
</evidence>
<keyword evidence="2" id="KW-0238">DNA-binding</keyword>
<dbReference type="InterPro" id="IPR011990">
    <property type="entry name" value="TPR-like_helical_dom_sf"/>
</dbReference>
<dbReference type="OrthoDB" id="5476461at2"/>
<evidence type="ECO:0000313" key="5">
    <source>
        <dbReference type="EMBL" id="TMR04172.1"/>
    </source>
</evidence>
<dbReference type="Pfam" id="PF00196">
    <property type="entry name" value="GerE"/>
    <property type="match status" value="1"/>
</dbReference>
<dbReference type="PANTHER" id="PTHR44688">
    <property type="entry name" value="DNA-BINDING TRANSCRIPTIONAL ACTIVATOR DEVR_DOSR"/>
    <property type="match status" value="1"/>
</dbReference>
<dbReference type="AlphaFoldDB" id="A0A5C4JFS9"/>
<dbReference type="GO" id="GO:0006355">
    <property type="term" value="P:regulation of DNA-templated transcription"/>
    <property type="evidence" value="ECO:0007669"/>
    <property type="project" value="InterPro"/>
</dbReference>
<feature type="domain" description="HTH luxR-type" evidence="4">
    <location>
        <begin position="685"/>
        <end position="750"/>
    </location>
</feature>
<dbReference type="CDD" id="cd06170">
    <property type="entry name" value="LuxR_C_like"/>
    <property type="match status" value="1"/>
</dbReference>
<keyword evidence="1" id="KW-0805">Transcription regulation</keyword>
<protein>
    <recommendedName>
        <fullName evidence="4">HTH luxR-type domain-containing protein</fullName>
    </recommendedName>
</protein>
<evidence type="ECO:0000256" key="1">
    <source>
        <dbReference type="ARBA" id="ARBA00023015"/>
    </source>
</evidence>
<keyword evidence="3" id="KW-0804">Transcription</keyword>
<dbReference type="PRINTS" id="PR00038">
    <property type="entry name" value="HTHLUXR"/>
</dbReference>
<organism evidence="5 6">
    <name type="scientific">Actinomadura soli</name>
    <dbReference type="NCBI Taxonomy" id="2508997"/>
    <lineage>
        <taxon>Bacteria</taxon>
        <taxon>Bacillati</taxon>
        <taxon>Actinomycetota</taxon>
        <taxon>Actinomycetes</taxon>
        <taxon>Streptosporangiales</taxon>
        <taxon>Thermomonosporaceae</taxon>
        <taxon>Actinomadura</taxon>
    </lineage>
</organism>
<dbReference type="Gene3D" id="1.10.10.10">
    <property type="entry name" value="Winged helix-like DNA-binding domain superfamily/Winged helix DNA-binding domain"/>
    <property type="match status" value="1"/>
</dbReference>
<dbReference type="RefSeq" id="WP_138644656.1">
    <property type="nucleotide sequence ID" value="NZ_VCKW01000034.1"/>
</dbReference>
<dbReference type="InterPro" id="IPR016032">
    <property type="entry name" value="Sig_transdc_resp-reg_C-effctor"/>
</dbReference>